<sequence length="117" mass="13511">MSKNTKRQKKLEDMMGSSSTKKRKENNDHTSTGSKQNAVDTSTTSTTVKKVSENDLDVLKQFDLDMTFGPCTGIPRIDRYERALRHDLNPPIRVLELIDLYPNDRQVTHCIWHDYTL</sequence>
<accession>A0A816WP34</accession>
<evidence type="ECO:0000313" key="4">
    <source>
        <dbReference type="EMBL" id="CAF2134488.1"/>
    </source>
</evidence>
<dbReference type="Pfam" id="PF04081">
    <property type="entry name" value="DNA_pol_delta_4"/>
    <property type="match status" value="1"/>
</dbReference>
<dbReference type="Proteomes" id="UP000663824">
    <property type="component" value="Unassembled WGS sequence"/>
</dbReference>
<dbReference type="GO" id="GO:0043625">
    <property type="term" value="C:delta DNA polymerase complex"/>
    <property type="evidence" value="ECO:0007669"/>
    <property type="project" value="TreeGrafter"/>
</dbReference>
<dbReference type="GO" id="GO:0000731">
    <property type="term" value="P:DNA synthesis involved in DNA repair"/>
    <property type="evidence" value="ECO:0007669"/>
    <property type="project" value="InterPro"/>
</dbReference>
<dbReference type="EMBL" id="CAJNRE010001504">
    <property type="protein sequence ID" value="CAF1945407.1"/>
    <property type="molecule type" value="Genomic_DNA"/>
</dbReference>
<dbReference type="GO" id="GO:0006261">
    <property type="term" value="P:DNA-templated DNA replication"/>
    <property type="evidence" value="ECO:0007669"/>
    <property type="project" value="TreeGrafter"/>
</dbReference>
<dbReference type="PANTHER" id="PTHR14303:SF0">
    <property type="entry name" value="DNA POLYMERASE DELTA SUBUNIT 4"/>
    <property type="match status" value="1"/>
</dbReference>
<protein>
    <recommendedName>
        <fullName evidence="6">DNA polymerase delta subunit 4</fullName>
    </recommendedName>
</protein>
<dbReference type="AlphaFoldDB" id="A0A816WP34"/>
<dbReference type="Proteomes" id="UP000663856">
    <property type="component" value="Unassembled WGS sequence"/>
</dbReference>
<dbReference type="GO" id="GO:0003887">
    <property type="term" value="F:DNA-directed DNA polymerase activity"/>
    <property type="evidence" value="ECO:0007669"/>
    <property type="project" value="TreeGrafter"/>
</dbReference>
<comment type="caution">
    <text evidence="4">The sequence shown here is derived from an EMBL/GenBank/DDBJ whole genome shotgun (WGS) entry which is preliminary data.</text>
</comment>
<dbReference type="EMBL" id="CAJNRF010011696">
    <property type="protein sequence ID" value="CAF2134488.1"/>
    <property type="molecule type" value="Genomic_DNA"/>
</dbReference>
<gene>
    <name evidence="2" type="ORF">MBJ925_LOCUS5626</name>
    <name evidence="4" type="ORF">WKI299_LOCUS26947</name>
    <name evidence="3" type="ORF">XDN619_LOCUS20601</name>
</gene>
<dbReference type="PANTHER" id="PTHR14303">
    <property type="entry name" value="DNA POLYMERASE DELTA SUBUNIT 4"/>
    <property type="match status" value="1"/>
</dbReference>
<dbReference type="InterPro" id="IPR007218">
    <property type="entry name" value="DNA_pol_delta_4"/>
</dbReference>
<reference evidence="4" key="1">
    <citation type="submission" date="2021-02" db="EMBL/GenBank/DDBJ databases">
        <authorList>
            <person name="Nowell W R."/>
        </authorList>
    </citation>
    <scope>NUCLEOTIDE SEQUENCE</scope>
</reference>
<feature type="region of interest" description="Disordered" evidence="1">
    <location>
        <begin position="1"/>
        <end position="49"/>
    </location>
</feature>
<evidence type="ECO:0008006" key="6">
    <source>
        <dbReference type="Google" id="ProtNLM"/>
    </source>
</evidence>
<dbReference type="EMBL" id="CAJNRG010009119">
    <property type="protein sequence ID" value="CAF2110301.1"/>
    <property type="molecule type" value="Genomic_DNA"/>
</dbReference>
<evidence type="ECO:0000313" key="2">
    <source>
        <dbReference type="EMBL" id="CAF1945407.1"/>
    </source>
</evidence>
<feature type="compositionally biased region" description="Polar residues" evidence="1">
    <location>
        <begin position="29"/>
        <end position="40"/>
    </location>
</feature>
<dbReference type="Proteomes" id="UP000663887">
    <property type="component" value="Unassembled WGS sequence"/>
</dbReference>
<evidence type="ECO:0000313" key="5">
    <source>
        <dbReference type="Proteomes" id="UP000663856"/>
    </source>
</evidence>
<evidence type="ECO:0000313" key="3">
    <source>
        <dbReference type="EMBL" id="CAF2110301.1"/>
    </source>
</evidence>
<organism evidence="4 5">
    <name type="scientific">Rotaria magnacalcarata</name>
    <dbReference type="NCBI Taxonomy" id="392030"/>
    <lineage>
        <taxon>Eukaryota</taxon>
        <taxon>Metazoa</taxon>
        <taxon>Spiralia</taxon>
        <taxon>Gnathifera</taxon>
        <taxon>Rotifera</taxon>
        <taxon>Eurotatoria</taxon>
        <taxon>Bdelloidea</taxon>
        <taxon>Philodinida</taxon>
        <taxon>Philodinidae</taxon>
        <taxon>Rotaria</taxon>
    </lineage>
</organism>
<name>A0A816WP34_9BILA</name>
<evidence type="ECO:0000256" key="1">
    <source>
        <dbReference type="SAM" id="MobiDB-lite"/>
    </source>
</evidence>
<proteinExistence type="predicted"/>